<proteinExistence type="inferred from homology"/>
<dbReference type="EC" id="3.6.1.23" evidence="2"/>
<feature type="domain" description="dUTPase-like" evidence="6">
    <location>
        <begin position="83"/>
        <end position="193"/>
    </location>
</feature>
<dbReference type="GO" id="GO:0004170">
    <property type="term" value="F:dUTP diphosphatase activity"/>
    <property type="evidence" value="ECO:0007669"/>
    <property type="project" value="UniProtKB-EC"/>
</dbReference>
<dbReference type="InterPro" id="IPR036157">
    <property type="entry name" value="dUTPase-like_sf"/>
</dbReference>
<evidence type="ECO:0000256" key="3">
    <source>
        <dbReference type="ARBA" id="ARBA00022801"/>
    </source>
</evidence>
<dbReference type="EMBL" id="RCZD01000008">
    <property type="protein sequence ID" value="TPG59995.1"/>
    <property type="molecule type" value="Genomic_DNA"/>
</dbReference>
<comment type="similarity">
    <text evidence="1">Belongs to the dUTPase family.</text>
</comment>
<comment type="caution">
    <text evidence="7">The sequence shown here is derived from an EMBL/GenBank/DDBJ whole genome shotgun (WGS) entry which is preliminary data.</text>
</comment>
<dbReference type="PANTHER" id="PTHR11241">
    <property type="entry name" value="DEOXYURIDINE 5'-TRIPHOSPHATE NUCLEOTIDOHYDROLASE"/>
    <property type="match status" value="1"/>
</dbReference>
<sequence>MLHYPLTTLWILTMMSPSKTYKTGLVRCDGHLPENEQVPIPAYGTAYSSCFDLSASIKGRDLKSFIGNRYQVETDEQGRAVALTIFEGGLVLIPTGFIFDMPKDFGIDVLPRSGLALKHGLVLRNCTGVIDNDFPKETLIMLENRGNTGAHTINHGDRIAQARLVPVYVAEFSLQEEWTPRDSSRSDGFGHTG</sequence>
<keyword evidence="3" id="KW-0378">Hydrolase</keyword>
<evidence type="ECO:0000256" key="5">
    <source>
        <dbReference type="ARBA" id="ARBA00047686"/>
    </source>
</evidence>
<accession>A0A502GDK0</accession>
<name>A0A502GDK0_9GAMM</name>
<keyword evidence="8" id="KW-1185">Reference proteome</keyword>
<evidence type="ECO:0000313" key="8">
    <source>
        <dbReference type="Proteomes" id="UP000317663"/>
    </source>
</evidence>
<dbReference type="CDD" id="cd07557">
    <property type="entry name" value="trimeric_dUTPase"/>
    <property type="match status" value="1"/>
</dbReference>
<keyword evidence="4" id="KW-0546">Nucleotide metabolism</keyword>
<dbReference type="AlphaFoldDB" id="A0A502GDK0"/>
<protein>
    <recommendedName>
        <fullName evidence="2">dUTP diphosphatase</fullName>
        <ecNumber evidence="2">3.6.1.23</ecNumber>
    </recommendedName>
</protein>
<dbReference type="InterPro" id="IPR029054">
    <property type="entry name" value="dUTPase-like"/>
</dbReference>
<organism evidence="7 8">
    <name type="scientific">Ewingella americana</name>
    <dbReference type="NCBI Taxonomy" id="41202"/>
    <lineage>
        <taxon>Bacteria</taxon>
        <taxon>Pseudomonadati</taxon>
        <taxon>Pseudomonadota</taxon>
        <taxon>Gammaproteobacteria</taxon>
        <taxon>Enterobacterales</taxon>
        <taxon>Yersiniaceae</taxon>
        <taxon>Ewingella</taxon>
    </lineage>
</organism>
<dbReference type="GO" id="GO:0006226">
    <property type="term" value="P:dUMP biosynthetic process"/>
    <property type="evidence" value="ECO:0007669"/>
    <property type="project" value="InterPro"/>
</dbReference>
<gene>
    <name evidence="7" type="ORF">EAH77_15625</name>
</gene>
<dbReference type="GO" id="GO:0000287">
    <property type="term" value="F:magnesium ion binding"/>
    <property type="evidence" value="ECO:0007669"/>
    <property type="project" value="InterPro"/>
</dbReference>
<evidence type="ECO:0000256" key="2">
    <source>
        <dbReference type="ARBA" id="ARBA00012379"/>
    </source>
</evidence>
<evidence type="ECO:0000256" key="1">
    <source>
        <dbReference type="ARBA" id="ARBA00006581"/>
    </source>
</evidence>
<dbReference type="Proteomes" id="UP000317663">
    <property type="component" value="Unassembled WGS sequence"/>
</dbReference>
<dbReference type="Gene3D" id="2.70.40.10">
    <property type="match status" value="1"/>
</dbReference>
<dbReference type="InterPro" id="IPR008181">
    <property type="entry name" value="dUTPase"/>
</dbReference>
<evidence type="ECO:0000313" key="7">
    <source>
        <dbReference type="EMBL" id="TPG59995.1"/>
    </source>
</evidence>
<evidence type="ECO:0000259" key="6">
    <source>
        <dbReference type="Pfam" id="PF00692"/>
    </source>
</evidence>
<dbReference type="OrthoDB" id="9809956at2"/>
<evidence type="ECO:0000256" key="4">
    <source>
        <dbReference type="ARBA" id="ARBA00023080"/>
    </source>
</evidence>
<dbReference type="Pfam" id="PF00692">
    <property type="entry name" value="dUTPase"/>
    <property type="match status" value="1"/>
</dbReference>
<dbReference type="SUPFAM" id="SSF51283">
    <property type="entry name" value="dUTPase-like"/>
    <property type="match status" value="1"/>
</dbReference>
<reference evidence="7 8" key="1">
    <citation type="journal article" date="2019" name="Environ. Microbiol.">
        <title>Species interactions and distinct microbial communities in high Arctic permafrost affected cryosols are associated with the CH4 and CO2 gas fluxes.</title>
        <authorList>
            <person name="Altshuler I."/>
            <person name="Hamel J."/>
            <person name="Turney S."/>
            <person name="Magnuson E."/>
            <person name="Levesque R."/>
            <person name="Greer C."/>
            <person name="Whyte L.G."/>
        </authorList>
    </citation>
    <scope>NUCLEOTIDE SEQUENCE [LARGE SCALE GENOMIC DNA]</scope>
    <source>
        <strain evidence="7 8">E4</strain>
    </source>
</reference>
<dbReference type="InterPro" id="IPR033704">
    <property type="entry name" value="dUTPase_trimeric"/>
</dbReference>
<comment type="catalytic activity">
    <reaction evidence="5">
        <text>dUTP + H2O = dUMP + diphosphate + H(+)</text>
        <dbReference type="Rhea" id="RHEA:10248"/>
        <dbReference type="ChEBI" id="CHEBI:15377"/>
        <dbReference type="ChEBI" id="CHEBI:15378"/>
        <dbReference type="ChEBI" id="CHEBI:33019"/>
        <dbReference type="ChEBI" id="CHEBI:61555"/>
        <dbReference type="ChEBI" id="CHEBI:246422"/>
        <dbReference type="EC" id="3.6.1.23"/>
    </reaction>
</comment>
<dbReference type="PANTHER" id="PTHR11241:SF0">
    <property type="entry name" value="DEOXYURIDINE 5'-TRIPHOSPHATE NUCLEOTIDOHYDROLASE"/>
    <property type="match status" value="1"/>
</dbReference>
<dbReference type="GO" id="GO:0046081">
    <property type="term" value="P:dUTP catabolic process"/>
    <property type="evidence" value="ECO:0007669"/>
    <property type="project" value="InterPro"/>
</dbReference>